<dbReference type="KEGG" id="sre:PTSG_00611"/>
<dbReference type="OMA" id="MHKSHEL"/>
<evidence type="ECO:0000256" key="1">
    <source>
        <dbReference type="ARBA" id="ARBA00004141"/>
    </source>
</evidence>
<feature type="compositionally biased region" description="Pro residues" evidence="5">
    <location>
        <begin position="279"/>
        <end position="290"/>
    </location>
</feature>
<feature type="compositionally biased region" description="Low complexity" evidence="5">
    <location>
        <begin position="308"/>
        <end position="318"/>
    </location>
</feature>
<evidence type="ECO:0000256" key="2">
    <source>
        <dbReference type="ARBA" id="ARBA00022692"/>
    </source>
</evidence>
<feature type="transmembrane region" description="Helical" evidence="6">
    <location>
        <begin position="26"/>
        <end position="45"/>
    </location>
</feature>
<evidence type="ECO:0000256" key="6">
    <source>
        <dbReference type="SAM" id="Phobius"/>
    </source>
</evidence>
<sequence length="805" mass="85497">MVRSKVRQLVARFWALLGARSRRSHLYLRCFLLTFAAHAAVQLLQKPISVIKGDMATSMQVSLPRMGWLDFSLLFPFAVTQVALRSRIDRVGPRKAIGLALLGASALMFTFGWWHSYFLYMLVLMLSGALESVIMPSCVKALSTWHSGRGEATQLGVWGSSLFVGQLLATAMAVWFRGVLGWRHVFIVPAIIAAAVGALVLRLLRMPSSTTFINPISPPPPPPSATRAGRSSYPRDRHKRTRAHAHALAQPAPTTTTILSSSSSSSSRETKAKTSAAPSPLPAAMPPPPTTSSSTLMPSTPYPPPPTTAAGPLTMGAASTSTALPSPQPHPSTTSSHSHSLSATPTKQPPSSSSSAPGPSRAHGMPLSHSYPAQPHAPSTTNSSGSGSEQWASRGLNVKGRRTRTGNTSNNTSATTTIMSSSNGRSSPSHTTTTAATTPMYLHHSYGDPLSERHSPAVVDHSDSSWRDDGSQIPLHRSLPAMPQSSSLTSAAAAAAAETRARHVHNPATTHLVSRHHSATGGEMLESVRSSLGGDDDMGEGWSTDGAMQSAHGVVRKLLMKADGFLSGDIGASTDEESESEGEVYVLESMHKSHELTLRQVLRLPHLLSLGAIYCFVNMIRYAVHMWLPFYFQTLHSYDRLEAGYMSSTFEIGGLLGSALIGAAGERFASGRKVATCQVALIIGAISTAMFHQTAGSNPVFQSFFLLAMGACYGGVEVMISTSMAIAIGIEVDAVTSVVSVISCFGTLGAVIQAPLVAQVVRHHGTSGGSYLLAVLVTLPVVASLFARTHDRRHTRSLLTSRIAD</sequence>
<keyword evidence="3 6" id="KW-1133">Transmembrane helix</keyword>
<dbReference type="InterPro" id="IPR036259">
    <property type="entry name" value="MFS_trans_sf"/>
</dbReference>
<feature type="transmembrane region" description="Helical" evidence="6">
    <location>
        <begin position="735"/>
        <end position="756"/>
    </location>
</feature>
<dbReference type="eggNOG" id="KOG2533">
    <property type="taxonomic scope" value="Eukaryota"/>
</dbReference>
<feature type="compositionally biased region" description="Low complexity" evidence="5">
    <location>
        <begin position="405"/>
        <end position="423"/>
    </location>
</feature>
<dbReference type="Proteomes" id="UP000007799">
    <property type="component" value="Unassembled WGS sequence"/>
</dbReference>
<evidence type="ECO:0008006" key="9">
    <source>
        <dbReference type="Google" id="ProtNLM"/>
    </source>
</evidence>
<feature type="transmembrane region" description="Helical" evidence="6">
    <location>
        <begin position="704"/>
        <end position="728"/>
    </location>
</feature>
<feature type="compositionally biased region" description="Low complexity" evidence="5">
    <location>
        <begin position="331"/>
        <end position="360"/>
    </location>
</feature>
<feature type="transmembrane region" description="Helical" evidence="6">
    <location>
        <begin position="155"/>
        <end position="176"/>
    </location>
</feature>
<dbReference type="Pfam" id="PF07690">
    <property type="entry name" value="MFS_1"/>
    <property type="match status" value="2"/>
</dbReference>
<feature type="region of interest" description="Disordered" evidence="5">
    <location>
        <begin position="212"/>
        <end position="469"/>
    </location>
</feature>
<dbReference type="GO" id="GO:0022857">
    <property type="term" value="F:transmembrane transporter activity"/>
    <property type="evidence" value="ECO:0007669"/>
    <property type="project" value="InterPro"/>
</dbReference>
<feature type="transmembrane region" description="Helical" evidence="6">
    <location>
        <begin position="644"/>
        <end position="662"/>
    </location>
</feature>
<feature type="transmembrane region" description="Helical" evidence="6">
    <location>
        <begin position="120"/>
        <end position="143"/>
    </location>
</feature>
<evidence type="ECO:0000256" key="3">
    <source>
        <dbReference type="ARBA" id="ARBA00022989"/>
    </source>
</evidence>
<dbReference type="AlphaFoldDB" id="F2TWZ3"/>
<name>F2TWZ3_SALR5</name>
<dbReference type="RefSeq" id="XP_004998078.1">
    <property type="nucleotide sequence ID" value="XM_004998021.1"/>
</dbReference>
<dbReference type="PANTHER" id="PTHR43184:SF30">
    <property type="entry name" value="MFS DOMAIN-CONTAINING PROTEIN"/>
    <property type="match status" value="1"/>
</dbReference>
<proteinExistence type="predicted"/>
<accession>F2TWZ3</accession>
<dbReference type="PANTHER" id="PTHR43184">
    <property type="entry name" value="MAJOR FACILITATOR SUPERFAMILY TRANSPORTER 16, ISOFORM B"/>
    <property type="match status" value="1"/>
</dbReference>
<feature type="transmembrane region" description="Helical" evidence="6">
    <location>
        <begin position="674"/>
        <end position="692"/>
    </location>
</feature>
<dbReference type="OrthoDB" id="3639251at2759"/>
<feature type="compositionally biased region" description="Polar residues" evidence="5">
    <location>
        <begin position="377"/>
        <end position="391"/>
    </location>
</feature>
<feature type="compositionally biased region" description="Basic residues" evidence="5">
    <location>
        <begin position="236"/>
        <end position="245"/>
    </location>
</feature>
<evidence type="ECO:0000256" key="5">
    <source>
        <dbReference type="SAM" id="MobiDB-lite"/>
    </source>
</evidence>
<reference evidence="7" key="1">
    <citation type="submission" date="2009-08" db="EMBL/GenBank/DDBJ databases">
        <title>Annotation of Salpingoeca rosetta.</title>
        <authorList>
            <consortium name="The Broad Institute Genome Sequencing Platform"/>
            <person name="Russ C."/>
            <person name="Cuomo C."/>
            <person name="Burger G."/>
            <person name="Gray M.W."/>
            <person name="Holland P.W.H."/>
            <person name="King N."/>
            <person name="Lang F.B.F."/>
            <person name="Roger A.J."/>
            <person name="Ruiz-Trillo I."/>
            <person name="Young S.K."/>
            <person name="Zeng Q."/>
            <person name="Gargeya S."/>
            <person name="Alvarado L."/>
            <person name="Berlin A."/>
            <person name="Chapman S.B."/>
            <person name="Chen Z."/>
            <person name="Freedman E."/>
            <person name="Gellesch M."/>
            <person name="Goldberg J."/>
            <person name="Griggs A."/>
            <person name="Gujja S."/>
            <person name="Heilman E."/>
            <person name="Heiman D."/>
            <person name="Howarth C."/>
            <person name="Mehta T."/>
            <person name="Neiman D."/>
            <person name="Pearson M."/>
            <person name="Roberts A."/>
            <person name="Saif S."/>
            <person name="Shea T."/>
            <person name="Shenoy N."/>
            <person name="Sisk P."/>
            <person name="Stolte C."/>
            <person name="Sykes S."/>
            <person name="White J."/>
            <person name="Yandava C."/>
            <person name="Haas B."/>
            <person name="Nusbaum C."/>
            <person name="Birren B."/>
        </authorList>
    </citation>
    <scope>NUCLEOTIDE SEQUENCE [LARGE SCALE GENOMIC DNA]</scope>
    <source>
        <strain evidence="7">ATCC 50818</strain>
    </source>
</reference>
<feature type="transmembrane region" description="Helical" evidence="6">
    <location>
        <begin position="96"/>
        <end position="114"/>
    </location>
</feature>
<feature type="transmembrane region" description="Helical" evidence="6">
    <location>
        <begin position="768"/>
        <end position="787"/>
    </location>
</feature>
<keyword evidence="4 6" id="KW-0472">Membrane</keyword>
<evidence type="ECO:0000313" key="7">
    <source>
        <dbReference type="EMBL" id="EGD75902.1"/>
    </source>
</evidence>
<dbReference type="SUPFAM" id="SSF103473">
    <property type="entry name" value="MFS general substrate transporter"/>
    <property type="match status" value="2"/>
</dbReference>
<dbReference type="GO" id="GO:0016020">
    <property type="term" value="C:membrane"/>
    <property type="evidence" value="ECO:0007669"/>
    <property type="project" value="UniProtKB-SubCell"/>
</dbReference>
<evidence type="ECO:0000256" key="4">
    <source>
        <dbReference type="ARBA" id="ARBA00023136"/>
    </source>
</evidence>
<keyword evidence="2 6" id="KW-0812">Transmembrane</keyword>
<dbReference type="InParanoid" id="F2TWZ3"/>
<organism evidence="8">
    <name type="scientific">Salpingoeca rosetta (strain ATCC 50818 / BSB-021)</name>
    <dbReference type="NCBI Taxonomy" id="946362"/>
    <lineage>
        <taxon>Eukaryota</taxon>
        <taxon>Choanoflagellata</taxon>
        <taxon>Craspedida</taxon>
        <taxon>Salpingoecidae</taxon>
        <taxon>Salpingoeca</taxon>
    </lineage>
</organism>
<dbReference type="Gene3D" id="1.20.1250.20">
    <property type="entry name" value="MFS general substrate transporter like domains"/>
    <property type="match status" value="2"/>
</dbReference>
<protein>
    <recommendedName>
        <fullName evidence="9">Major facilitator superfamily (MFS) profile domain-containing protein</fullName>
    </recommendedName>
</protein>
<dbReference type="EMBL" id="GL832956">
    <property type="protein sequence ID" value="EGD75902.1"/>
    <property type="molecule type" value="Genomic_DNA"/>
</dbReference>
<feature type="transmembrane region" description="Helical" evidence="6">
    <location>
        <begin position="182"/>
        <end position="204"/>
    </location>
</feature>
<comment type="subcellular location">
    <subcellularLocation>
        <location evidence="1">Membrane</location>
        <topology evidence="1">Multi-pass membrane protein</topology>
    </subcellularLocation>
</comment>
<keyword evidence="8" id="KW-1185">Reference proteome</keyword>
<feature type="transmembrane region" description="Helical" evidence="6">
    <location>
        <begin position="607"/>
        <end position="624"/>
    </location>
</feature>
<evidence type="ECO:0000313" key="8">
    <source>
        <dbReference type="Proteomes" id="UP000007799"/>
    </source>
</evidence>
<feature type="transmembrane region" description="Helical" evidence="6">
    <location>
        <begin position="65"/>
        <end position="84"/>
    </location>
</feature>
<dbReference type="GeneID" id="16078674"/>
<feature type="compositionally biased region" description="Basic and acidic residues" evidence="5">
    <location>
        <begin position="450"/>
        <end position="469"/>
    </location>
</feature>
<dbReference type="STRING" id="946362.F2TWZ3"/>
<gene>
    <name evidence="7" type="ORF">PTSG_00611</name>
</gene>
<dbReference type="InterPro" id="IPR011701">
    <property type="entry name" value="MFS"/>
</dbReference>